<dbReference type="HOGENOM" id="CLU_045984_0_0_9"/>
<dbReference type="InterPro" id="IPR035328">
    <property type="entry name" value="DUF3048_C"/>
</dbReference>
<evidence type="ECO:0000259" key="2">
    <source>
        <dbReference type="Pfam" id="PF11258"/>
    </source>
</evidence>
<feature type="signal peptide" evidence="1">
    <location>
        <begin position="1"/>
        <end position="25"/>
    </location>
</feature>
<feature type="domain" description="DUF3048" evidence="3">
    <location>
        <begin position="228"/>
        <end position="331"/>
    </location>
</feature>
<dbReference type="InterPro" id="IPR023158">
    <property type="entry name" value="YerB-like_sf"/>
</dbReference>
<dbReference type="AlphaFoldDB" id="A0A075QZ63"/>
<dbReference type="PROSITE" id="PS51257">
    <property type="entry name" value="PROKAR_LIPOPROTEIN"/>
    <property type="match status" value="1"/>
</dbReference>
<proteinExistence type="predicted"/>
<dbReference type="Proteomes" id="UP000005850">
    <property type="component" value="Chromosome"/>
</dbReference>
<gene>
    <name evidence="4" type="primary">yerB</name>
    <name evidence="4" type="ORF">BRLA_c005060</name>
</gene>
<sequence length="347" mass="38977">MTHFWKYAVVVVTASALLASCNPFANKEQPPQPNPVTPPVSEPLQEKTFPYTAPLTGVGVDERIDHRPVMVMVNNHPKARPQSGLDKADIVYEVLSEGEVTRFLAIFHSQTPKTIGPVRSIRPYFIKLGRGLDSILVHVGGSPDALTILKGADDDINEISNSTYFWREKFRSAPHNVYTDLSHIEKAMQTKNMRLTSDLPFFPFLPKDTKIEQGQPAAEIKVKPHPQYSLSYKYDADKGKYLRFTQGEVHKDLTSDKQLEITNVLVISTKHKVLDNEGRREVDVNGPGEGYLFQQGKAKPIKWARKDGVIRAFEDATLTQEIPLLPGNTWVNIVPNTPSLDQHLSFQ</sequence>
<feature type="chain" id="PRO_5001708993" evidence="1">
    <location>
        <begin position="26"/>
        <end position="347"/>
    </location>
</feature>
<dbReference type="Gene3D" id="3.50.90.10">
    <property type="entry name" value="YerB-like"/>
    <property type="match status" value="1"/>
</dbReference>
<evidence type="ECO:0000259" key="3">
    <source>
        <dbReference type="Pfam" id="PF17479"/>
    </source>
</evidence>
<dbReference type="InterPro" id="IPR021416">
    <property type="entry name" value="DUF3048_N"/>
</dbReference>
<keyword evidence="1" id="KW-0732">Signal</keyword>
<dbReference type="STRING" id="1042163.BRLA_c005060"/>
<keyword evidence="5" id="KW-1185">Reference proteome</keyword>
<evidence type="ECO:0000313" key="4">
    <source>
        <dbReference type="EMBL" id="AIG24864.1"/>
    </source>
</evidence>
<keyword evidence="4" id="KW-0449">Lipoprotein</keyword>
<evidence type="ECO:0000256" key="1">
    <source>
        <dbReference type="SAM" id="SignalP"/>
    </source>
</evidence>
<reference evidence="4 5" key="1">
    <citation type="journal article" date="2011" name="J. Bacteriol.">
        <title>Genome sequence of Brevibacillus laterosporus LMG 15441, a pathogen of invertebrates.</title>
        <authorList>
            <person name="Djukic M."/>
            <person name="Poehlein A."/>
            <person name="Thurmer A."/>
            <person name="Daniel R."/>
        </authorList>
    </citation>
    <scope>NUCLEOTIDE SEQUENCE [LARGE SCALE GENOMIC DNA]</scope>
    <source>
        <strain evidence="4 5">LMG 15441</strain>
    </source>
</reference>
<evidence type="ECO:0000313" key="5">
    <source>
        <dbReference type="Proteomes" id="UP000005850"/>
    </source>
</evidence>
<dbReference type="Pfam" id="PF11258">
    <property type="entry name" value="DUF3048"/>
    <property type="match status" value="1"/>
</dbReference>
<feature type="domain" description="DUF3048" evidence="2">
    <location>
        <begin position="55"/>
        <end position="193"/>
    </location>
</feature>
<accession>A0A075QZ63</accession>
<dbReference type="eggNOG" id="COG1470">
    <property type="taxonomic scope" value="Bacteria"/>
</dbReference>
<protein>
    <submittedName>
        <fullName evidence="4">Putative lipoprotein YerB</fullName>
    </submittedName>
</protein>
<dbReference type="KEGG" id="blr:BRLA_c005060"/>
<dbReference type="SUPFAM" id="SSF159774">
    <property type="entry name" value="YerB-like"/>
    <property type="match status" value="1"/>
</dbReference>
<dbReference type="EMBL" id="CP007806">
    <property type="protein sequence ID" value="AIG24864.1"/>
    <property type="molecule type" value="Genomic_DNA"/>
</dbReference>
<dbReference type="Pfam" id="PF17479">
    <property type="entry name" value="DUF3048_C"/>
    <property type="match status" value="1"/>
</dbReference>
<organism evidence="4 5">
    <name type="scientific">Brevibacillus laterosporus LMG 15441</name>
    <dbReference type="NCBI Taxonomy" id="1042163"/>
    <lineage>
        <taxon>Bacteria</taxon>
        <taxon>Bacillati</taxon>
        <taxon>Bacillota</taxon>
        <taxon>Bacilli</taxon>
        <taxon>Bacillales</taxon>
        <taxon>Paenibacillaceae</taxon>
        <taxon>Brevibacillus</taxon>
    </lineage>
</organism>
<dbReference type="RefSeq" id="WP_003335674.1">
    <property type="nucleotide sequence ID" value="NZ_CP007806.1"/>
</dbReference>
<name>A0A075QZ63_BRELA</name>